<dbReference type="PANTHER" id="PTHR24287">
    <property type="entry name" value="P450, PUTATIVE (EUROFUNG)-RELATED"/>
    <property type="match status" value="1"/>
</dbReference>
<keyword evidence="3 7" id="KW-0479">Metal-binding</keyword>
<proteinExistence type="inferred from homology"/>
<evidence type="ECO:0000256" key="5">
    <source>
        <dbReference type="ARBA" id="ARBA00023004"/>
    </source>
</evidence>
<evidence type="ECO:0000256" key="7">
    <source>
        <dbReference type="RuleBase" id="RU000461"/>
    </source>
</evidence>
<dbReference type="SUPFAM" id="SSF48264">
    <property type="entry name" value="Cytochrome P450"/>
    <property type="match status" value="1"/>
</dbReference>
<protein>
    <submittedName>
        <fullName evidence="8">Cytochrome P450</fullName>
    </submittedName>
</protein>
<gene>
    <name evidence="8" type="ORF">BU26DRAFT_575650</name>
</gene>
<dbReference type="Pfam" id="PF00067">
    <property type="entry name" value="p450"/>
    <property type="match status" value="2"/>
</dbReference>
<evidence type="ECO:0000256" key="6">
    <source>
        <dbReference type="ARBA" id="ARBA00023033"/>
    </source>
</evidence>
<dbReference type="GO" id="GO:0005506">
    <property type="term" value="F:iron ion binding"/>
    <property type="evidence" value="ECO:0007669"/>
    <property type="project" value="InterPro"/>
</dbReference>
<dbReference type="Gene3D" id="1.10.630.10">
    <property type="entry name" value="Cytochrome P450"/>
    <property type="match status" value="1"/>
</dbReference>
<dbReference type="InterPro" id="IPR036396">
    <property type="entry name" value="Cyt_P450_sf"/>
</dbReference>
<dbReference type="InterPro" id="IPR001128">
    <property type="entry name" value="Cyt_P450"/>
</dbReference>
<evidence type="ECO:0000256" key="4">
    <source>
        <dbReference type="ARBA" id="ARBA00023002"/>
    </source>
</evidence>
<keyword evidence="4 7" id="KW-0560">Oxidoreductase</keyword>
<dbReference type="GO" id="GO:0004497">
    <property type="term" value="F:monooxygenase activity"/>
    <property type="evidence" value="ECO:0007669"/>
    <property type="project" value="UniProtKB-KW"/>
</dbReference>
<dbReference type="InterPro" id="IPR047146">
    <property type="entry name" value="Cyt_P450_E_CYP52_fungi"/>
</dbReference>
<keyword evidence="5 7" id="KW-0408">Iron</keyword>
<name>A0A6A6J6M5_9PLEO</name>
<evidence type="ECO:0000313" key="9">
    <source>
        <dbReference type="Proteomes" id="UP000800094"/>
    </source>
</evidence>
<dbReference type="AlphaFoldDB" id="A0A6A6J6M5"/>
<dbReference type="GO" id="GO:0016705">
    <property type="term" value="F:oxidoreductase activity, acting on paired donors, with incorporation or reduction of molecular oxygen"/>
    <property type="evidence" value="ECO:0007669"/>
    <property type="project" value="InterPro"/>
</dbReference>
<dbReference type="OrthoDB" id="1470350at2759"/>
<keyword evidence="9" id="KW-1185">Reference proteome</keyword>
<accession>A0A6A6J6M5</accession>
<comment type="cofactor">
    <cofactor evidence="1">
        <name>heme</name>
        <dbReference type="ChEBI" id="CHEBI:30413"/>
    </cofactor>
</comment>
<organism evidence="8 9">
    <name type="scientific">Trematosphaeria pertusa</name>
    <dbReference type="NCBI Taxonomy" id="390896"/>
    <lineage>
        <taxon>Eukaryota</taxon>
        <taxon>Fungi</taxon>
        <taxon>Dikarya</taxon>
        <taxon>Ascomycota</taxon>
        <taxon>Pezizomycotina</taxon>
        <taxon>Dothideomycetes</taxon>
        <taxon>Pleosporomycetidae</taxon>
        <taxon>Pleosporales</taxon>
        <taxon>Massarineae</taxon>
        <taxon>Trematosphaeriaceae</taxon>
        <taxon>Trematosphaeria</taxon>
    </lineage>
</organism>
<comment type="similarity">
    <text evidence="2 7">Belongs to the cytochrome P450 family.</text>
</comment>
<dbReference type="Proteomes" id="UP000800094">
    <property type="component" value="Unassembled WGS sequence"/>
</dbReference>
<keyword evidence="7" id="KW-0349">Heme</keyword>
<keyword evidence="6 7" id="KW-0503">Monooxygenase</keyword>
<dbReference type="PANTHER" id="PTHR24287:SF19">
    <property type="entry name" value="CYTOCHROME P450"/>
    <property type="match status" value="1"/>
</dbReference>
<evidence type="ECO:0000256" key="1">
    <source>
        <dbReference type="ARBA" id="ARBA00001971"/>
    </source>
</evidence>
<dbReference type="GeneID" id="54587685"/>
<evidence type="ECO:0000313" key="8">
    <source>
        <dbReference type="EMBL" id="KAF2257143.1"/>
    </source>
</evidence>
<dbReference type="RefSeq" id="XP_033692147.1">
    <property type="nucleotide sequence ID" value="XM_033834355.1"/>
</dbReference>
<dbReference type="PROSITE" id="PS00086">
    <property type="entry name" value="CYTOCHROME_P450"/>
    <property type="match status" value="1"/>
</dbReference>
<evidence type="ECO:0000256" key="3">
    <source>
        <dbReference type="ARBA" id="ARBA00022723"/>
    </source>
</evidence>
<dbReference type="GO" id="GO:0020037">
    <property type="term" value="F:heme binding"/>
    <property type="evidence" value="ECO:0007669"/>
    <property type="project" value="InterPro"/>
</dbReference>
<evidence type="ECO:0000256" key="2">
    <source>
        <dbReference type="ARBA" id="ARBA00010617"/>
    </source>
</evidence>
<dbReference type="EMBL" id="ML987189">
    <property type="protein sequence ID" value="KAF2257143.1"/>
    <property type="molecule type" value="Genomic_DNA"/>
</dbReference>
<sequence>MTSFAILGLTFAIVILSRFLLPQVQRTIRKWKAVLYIGCREPPRYHHKDPLGRDLFRRTIEAYKEHKFLDFTERLFQEHGNTFKTITEGKVLIKTRDPEVSKAVYTTFFDKFGLQPIRYEGGKGFFGDGILVTDGAQWKRSRTLIRPAFDIAHIANFNRLDRHVSRFLEILPQDGSTIDLLPLFKRLTLDLSSEFIFGKAMDALSSPESCKEFITAFTTAQRGVVMKPAAREKNWEASCQLVTKYVDDRVEEAIERASSAQKMSGGSAKYVRLVDELVKATQDRRALRYQVLSVFSPAHDTVAVTLGNLFFHLARNPLAWDRLRQELLPTAHHHRQCLETCILPCGGGADGKRPLLVEKGNIVETNFRLMQRGKSYWGEDAEEFRPERWENIRPTWEYTPFSGGPRICPAFKLVYTECEYIAAAMLREFSGLENRDSELAWIEERRLIFQSKNGTLVGLRR</sequence>
<reference evidence="8" key="1">
    <citation type="journal article" date="2020" name="Stud. Mycol.">
        <title>101 Dothideomycetes genomes: a test case for predicting lifestyles and emergence of pathogens.</title>
        <authorList>
            <person name="Haridas S."/>
            <person name="Albert R."/>
            <person name="Binder M."/>
            <person name="Bloem J."/>
            <person name="Labutti K."/>
            <person name="Salamov A."/>
            <person name="Andreopoulos B."/>
            <person name="Baker S."/>
            <person name="Barry K."/>
            <person name="Bills G."/>
            <person name="Bluhm B."/>
            <person name="Cannon C."/>
            <person name="Castanera R."/>
            <person name="Culley D."/>
            <person name="Daum C."/>
            <person name="Ezra D."/>
            <person name="Gonzalez J."/>
            <person name="Henrissat B."/>
            <person name="Kuo A."/>
            <person name="Liang C."/>
            <person name="Lipzen A."/>
            <person name="Lutzoni F."/>
            <person name="Magnuson J."/>
            <person name="Mondo S."/>
            <person name="Nolan M."/>
            <person name="Ohm R."/>
            <person name="Pangilinan J."/>
            <person name="Park H.-J."/>
            <person name="Ramirez L."/>
            <person name="Alfaro M."/>
            <person name="Sun H."/>
            <person name="Tritt A."/>
            <person name="Yoshinaga Y."/>
            <person name="Zwiers L.-H."/>
            <person name="Turgeon B."/>
            <person name="Goodwin S."/>
            <person name="Spatafora J."/>
            <person name="Crous P."/>
            <person name="Grigoriev I."/>
        </authorList>
    </citation>
    <scope>NUCLEOTIDE SEQUENCE</scope>
    <source>
        <strain evidence="8">CBS 122368</strain>
    </source>
</reference>
<dbReference type="InterPro" id="IPR017972">
    <property type="entry name" value="Cyt_P450_CS"/>
</dbReference>